<evidence type="ECO:0008006" key="4">
    <source>
        <dbReference type="Google" id="ProtNLM"/>
    </source>
</evidence>
<sequence>MPLSDRDLSLLRFESRWSGTATPGAKEEAVRTELGLTPARYYQLLGRVIDAPDAAAHDAMLVHRLRRLRDARERERADRAAGPAVRTVHTGTGR</sequence>
<dbReference type="STRING" id="36805.BOH66_05665"/>
<dbReference type="AlphaFoldDB" id="A0A1P8U6Q3"/>
<dbReference type="RefSeq" id="WP_076690117.1">
    <property type="nucleotide sequence ID" value="NZ_CP018762.1"/>
</dbReference>
<keyword evidence="3" id="KW-1185">Reference proteome</keyword>
<dbReference type="Proteomes" id="UP000187185">
    <property type="component" value="Chromosome"/>
</dbReference>
<organism evidence="2 3">
    <name type="scientific">Microbacterium aurum</name>
    <dbReference type="NCBI Taxonomy" id="36805"/>
    <lineage>
        <taxon>Bacteria</taxon>
        <taxon>Bacillati</taxon>
        <taxon>Actinomycetota</taxon>
        <taxon>Actinomycetes</taxon>
        <taxon>Micrococcales</taxon>
        <taxon>Microbacteriaceae</taxon>
        <taxon>Microbacterium</taxon>
    </lineage>
</organism>
<feature type="region of interest" description="Disordered" evidence="1">
    <location>
        <begin position="72"/>
        <end position="94"/>
    </location>
</feature>
<evidence type="ECO:0000256" key="1">
    <source>
        <dbReference type="SAM" id="MobiDB-lite"/>
    </source>
</evidence>
<dbReference type="KEGG" id="maur:BOH66_05665"/>
<accession>A0A1P8U6Q3</accession>
<dbReference type="EMBL" id="CP018762">
    <property type="protein sequence ID" value="APZ33800.1"/>
    <property type="molecule type" value="Genomic_DNA"/>
</dbReference>
<reference evidence="2 3" key="1">
    <citation type="submission" date="2016-12" db="EMBL/GenBank/DDBJ databases">
        <title>Complete genome sequence of Microbacterium aurum KACC 15219.</title>
        <authorList>
            <person name="Jung Y."/>
            <person name="Shin J.-H."/>
            <person name="Lee Y.-J."/>
            <person name="Yi H."/>
            <person name="Bahn Y.-S."/>
            <person name="Kim J.F."/>
            <person name="Lee D.-W."/>
        </authorList>
    </citation>
    <scope>NUCLEOTIDE SEQUENCE [LARGE SCALE GENOMIC DNA]</scope>
    <source>
        <strain evidence="2 3">KACC 15219</strain>
    </source>
</reference>
<proteinExistence type="predicted"/>
<name>A0A1P8U6Q3_9MICO</name>
<gene>
    <name evidence="2" type="ORF">BOH66_05665</name>
</gene>
<evidence type="ECO:0000313" key="2">
    <source>
        <dbReference type="EMBL" id="APZ33800.1"/>
    </source>
</evidence>
<evidence type="ECO:0000313" key="3">
    <source>
        <dbReference type="Proteomes" id="UP000187185"/>
    </source>
</evidence>
<protein>
    <recommendedName>
        <fullName evidence="4">DUF3263 domain-containing protein</fullName>
    </recommendedName>
</protein>
<dbReference type="InterPro" id="IPR021678">
    <property type="entry name" value="DUF3263"/>
</dbReference>
<dbReference type="OrthoDB" id="3268863at2"/>
<dbReference type="Pfam" id="PF11662">
    <property type="entry name" value="DUF3263"/>
    <property type="match status" value="1"/>
</dbReference>